<dbReference type="InterPro" id="IPR011009">
    <property type="entry name" value="Kinase-like_dom_sf"/>
</dbReference>
<dbReference type="PROSITE" id="PS50011">
    <property type="entry name" value="PROTEIN_KINASE_DOM"/>
    <property type="match status" value="1"/>
</dbReference>
<dbReference type="GO" id="GO:0004674">
    <property type="term" value="F:protein serine/threonine kinase activity"/>
    <property type="evidence" value="ECO:0007669"/>
    <property type="project" value="UniProtKB-KW"/>
</dbReference>
<comment type="caution">
    <text evidence="7">The sequence shown here is derived from an EMBL/GenBank/DDBJ whole genome shotgun (WGS) entry which is preliminary data.</text>
</comment>
<name>A0A422NZC5_9TRYP</name>
<dbReference type="SUPFAM" id="SSF56112">
    <property type="entry name" value="Protein kinase-like (PK-like)"/>
    <property type="match status" value="1"/>
</dbReference>
<gene>
    <name evidence="7" type="ORF">Tco025E_06718</name>
</gene>
<dbReference type="InterPro" id="IPR000719">
    <property type="entry name" value="Prot_kinase_dom"/>
</dbReference>
<dbReference type="OrthoDB" id="40902at2759"/>
<dbReference type="EC" id="2.7.11.-" evidence="7"/>
<dbReference type="Pfam" id="PF00069">
    <property type="entry name" value="Pkinase"/>
    <property type="match status" value="1"/>
</dbReference>
<evidence type="ECO:0000256" key="4">
    <source>
        <dbReference type="ARBA" id="ARBA00022777"/>
    </source>
</evidence>
<evidence type="ECO:0000256" key="2">
    <source>
        <dbReference type="ARBA" id="ARBA00022679"/>
    </source>
</evidence>
<dbReference type="PANTHER" id="PTHR24349">
    <property type="entry name" value="SERINE/THREONINE-PROTEIN KINASE"/>
    <property type="match status" value="1"/>
</dbReference>
<keyword evidence="3" id="KW-0547">Nucleotide-binding</keyword>
<dbReference type="EMBL" id="MKKU01000473">
    <property type="protein sequence ID" value="RNF10843.1"/>
    <property type="molecule type" value="Genomic_DNA"/>
</dbReference>
<keyword evidence="2 7" id="KW-0808">Transferase</keyword>
<dbReference type="AlphaFoldDB" id="A0A422NZC5"/>
<dbReference type="RefSeq" id="XP_029226285.1">
    <property type="nucleotide sequence ID" value="XM_029373590.1"/>
</dbReference>
<organism evidence="7 8">
    <name type="scientific">Trypanosoma conorhini</name>
    <dbReference type="NCBI Taxonomy" id="83891"/>
    <lineage>
        <taxon>Eukaryota</taxon>
        <taxon>Discoba</taxon>
        <taxon>Euglenozoa</taxon>
        <taxon>Kinetoplastea</taxon>
        <taxon>Metakinetoplastina</taxon>
        <taxon>Trypanosomatida</taxon>
        <taxon>Trypanosomatidae</taxon>
        <taxon>Trypanosoma</taxon>
    </lineage>
</organism>
<dbReference type="InterPro" id="IPR050205">
    <property type="entry name" value="CDPK_Ser/Thr_kinases"/>
</dbReference>
<evidence type="ECO:0000256" key="3">
    <source>
        <dbReference type="ARBA" id="ARBA00022741"/>
    </source>
</evidence>
<reference evidence="7 8" key="1">
    <citation type="journal article" date="2018" name="BMC Genomics">
        <title>Genomic comparison of Trypanosoma conorhini and Trypanosoma rangeli to Trypanosoma cruzi strains of high and low virulence.</title>
        <authorList>
            <person name="Bradwell K.R."/>
            <person name="Koparde V.N."/>
            <person name="Matveyev A.V."/>
            <person name="Serrano M.G."/>
            <person name="Alves J.M."/>
            <person name="Parikh H."/>
            <person name="Huang B."/>
            <person name="Lee V."/>
            <person name="Espinosa-Alvarez O."/>
            <person name="Ortiz P.A."/>
            <person name="Costa-Martins A.G."/>
            <person name="Teixeira M.M."/>
            <person name="Buck G.A."/>
        </authorList>
    </citation>
    <scope>NUCLEOTIDE SEQUENCE [LARGE SCALE GENOMIC DNA]</scope>
    <source>
        <strain evidence="7 8">025E</strain>
    </source>
</reference>
<evidence type="ECO:0000256" key="1">
    <source>
        <dbReference type="ARBA" id="ARBA00022527"/>
    </source>
</evidence>
<accession>A0A422NZC5</accession>
<keyword evidence="8" id="KW-1185">Reference proteome</keyword>
<dbReference type="GeneID" id="40320329"/>
<evidence type="ECO:0000313" key="7">
    <source>
        <dbReference type="EMBL" id="RNF10843.1"/>
    </source>
</evidence>
<feature type="domain" description="Protein kinase" evidence="6">
    <location>
        <begin position="1"/>
        <end position="280"/>
    </location>
</feature>
<proteinExistence type="predicted"/>
<dbReference type="Proteomes" id="UP000284403">
    <property type="component" value="Unassembled WGS sequence"/>
</dbReference>
<evidence type="ECO:0000313" key="8">
    <source>
        <dbReference type="Proteomes" id="UP000284403"/>
    </source>
</evidence>
<evidence type="ECO:0000256" key="5">
    <source>
        <dbReference type="ARBA" id="ARBA00022840"/>
    </source>
</evidence>
<protein>
    <submittedName>
        <fullName evidence="7">Protein kinase</fullName>
        <ecNumber evidence="7">2.7.11.-</ecNumber>
    </submittedName>
</protein>
<evidence type="ECO:0000259" key="6">
    <source>
        <dbReference type="PROSITE" id="PS50011"/>
    </source>
</evidence>
<dbReference type="Gene3D" id="1.10.510.10">
    <property type="entry name" value="Transferase(Phosphotransferase) domain 1"/>
    <property type="match status" value="1"/>
</dbReference>
<dbReference type="GO" id="GO:0005524">
    <property type="term" value="F:ATP binding"/>
    <property type="evidence" value="ECO:0007669"/>
    <property type="project" value="UniProtKB-KW"/>
</dbReference>
<sequence length="281" mass="30599">MDRYRLERYPCARTPMSTLYLCTDLQTGERLVAKAVDRSTPAAERRARRMLHGTQLVSRARRHPGLVDVRGIYDVDAKTYVVMEYVAGGTLLDYVVRRGPLREAAAVVVMRQLLDAVAHLHGSGVMHRDLKTEHVLISAPTDRTGPPTSVRICDFGFAASKVPNGECVGTPQYSAPEVAAIGVAQSRAGSGSGSGSGSYDEKCDIWSLGVVAYAILSGMLPFDGSTPTEVFASILRRQVPFPPSAWQGVGEDAKAFVLFLLTPDPDKRPSALQCLRHPWLF</sequence>
<keyword evidence="5" id="KW-0067">ATP-binding</keyword>
<keyword evidence="1" id="KW-0723">Serine/threonine-protein kinase</keyword>
<keyword evidence="4 7" id="KW-0418">Kinase</keyword>